<name>A0ABT9RQ09_9MICC</name>
<feature type="domain" description="NAD-dependent epimerase/dehydratase" evidence="1">
    <location>
        <begin position="3"/>
        <end position="228"/>
    </location>
</feature>
<comment type="caution">
    <text evidence="2">The sequence shown here is derived from an EMBL/GenBank/DDBJ whole genome shotgun (WGS) entry which is preliminary data.</text>
</comment>
<dbReference type="RefSeq" id="WP_307303864.1">
    <property type="nucleotide sequence ID" value="NZ_JAUSRE010000002.1"/>
</dbReference>
<proteinExistence type="predicted"/>
<dbReference type="SUPFAM" id="SSF51735">
    <property type="entry name" value="NAD(P)-binding Rossmann-fold domains"/>
    <property type="match status" value="1"/>
</dbReference>
<dbReference type="Gene3D" id="3.40.50.720">
    <property type="entry name" value="NAD(P)-binding Rossmann-like Domain"/>
    <property type="match status" value="1"/>
</dbReference>
<reference evidence="2 3" key="1">
    <citation type="submission" date="2023-07" db="EMBL/GenBank/DDBJ databases">
        <title>Sorghum-associated microbial communities from plants grown in Nebraska, USA.</title>
        <authorList>
            <person name="Schachtman D."/>
        </authorList>
    </citation>
    <scope>NUCLEOTIDE SEQUENCE [LARGE SCALE GENOMIC DNA]</scope>
    <source>
        <strain evidence="2 3">CC222</strain>
    </source>
</reference>
<sequence length="338" mass="36664">MRVTVIGGSGHIGSFLVPRLVRAGHDVTNISRGTSKPYTDAPEWQQVHHVTADREAEDRGGTFGDRVAALKPDAVVDLVCFTLDSAMSLVQRLRGEVGHLLHCGSVWRYGHSLKLPIREGSDSAAAPFGEYGIQKNRIALMLKEETARGGLPTTSLHPGHIVGPGWHPIGPLGNLDPRVWQTISAGQPLRVPGSGAELMHHVHADDVAQAFEKAIARRDAATGEDFNIVATTALTVRGYADIAAAWFGHAAVLETVSWERFREDTSREYAESSWGHLYRSQCFSIDKAATVLGYAPRYEPEQAIFESIQWLVEHEQLHVARALGVPAGLSGVPTQPAA</sequence>
<dbReference type="InterPro" id="IPR001509">
    <property type="entry name" value="Epimerase_deHydtase"/>
</dbReference>
<dbReference type="Pfam" id="PF01370">
    <property type="entry name" value="Epimerase"/>
    <property type="match status" value="1"/>
</dbReference>
<keyword evidence="3" id="KW-1185">Reference proteome</keyword>
<protein>
    <submittedName>
        <fullName evidence="2">Nucleoside-diphosphate-sugar epimerase</fullName>
    </submittedName>
</protein>
<dbReference type="Proteomes" id="UP001226577">
    <property type="component" value="Unassembled WGS sequence"/>
</dbReference>
<evidence type="ECO:0000259" key="1">
    <source>
        <dbReference type="Pfam" id="PF01370"/>
    </source>
</evidence>
<accession>A0ABT9RQ09</accession>
<dbReference type="InterPro" id="IPR036291">
    <property type="entry name" value="NAD(P)-bd_dom_sf"/>
</dbReference>
<dbReference type="PANTHER" id="PTHR43245">
    <property type="entry name" value="BIFUNCTIONAL POLYMYXIN RESISTANCE PROTEIN ARNA"/>
    <property type="match status" value="1"/>
</dbReference>
<organism evidence="2 3">
    <name type="scientific">Pseudarthrobacter enclensis</name>
    <dbReference type="NCBI Taxonomy" id="993070"/>
    <lineage>
        <taxon>Bacteria</taxon>
        <taxon>Bacillati</taxon>
        <taxon>Actinomycetota</taxon>
        <taxon>Actinomycetes</taxon>
        <taxon>Micrococcales</taxon>
        <taxon>Micrococcaceae</taxon>
        <taxon>Pseudarthrobacter</taxon>
    </lineage>
</organism>
<dbReference type="InterPro" id="IPR050177">
    <property type="entry name" value="Lipid_A_modif_metabolic_enz"/>
</dbReference>
<evidence type="ECO:0000313" key="3">
    <source>
        <dbReference type="Proteomes" id="UP001226577"/>
    </source>
</evidence>
<dbReference type="EMBL" id="JAUSRE010000002">
    <property type="protein sequence ID" value="MDP9886871.1"/>
    <property type="molecule type" value="Genomic_DNA"/>
</dbReference>
<evidence type="ECO:0000313" key="2">
    <source>
        <dbReference type="EMBL" id="MDP9886871.1"/>
    </source>
</evidence>
<gene>
    <name evidence="2" type="ORF">J2X98_000441</name>
</gene>